<dbReference type="NCBIfam" id="NF005495">
    <property type="entry name" value="PRK07109.1"/>
    <property type="match status" value="1"/>
</dbReference>
<dbReference type="SMART" id="SM00822">
    <property type="entry name" value="PKS_KR"/>
    <property type="match status" value="1"/>
</dbReference>
<dbReference type="PRINTS" id="PR00081">
    <property type="entry name" value="GDHRDH"/>
</dbReference>
<dbReference type="EMBL" id="CP000386">
    <property type="protein sequence ID" value="ABG05666.1"/>
    <property type="molecule type" value="Genomic_DNA"/>
</dbReference>
<dbReference type="KEGG" id="rxy:Rxyl_2751"/>
<dbReference type="InterPro" id="IPR002347">
    <property type="entry name" value="SDR_fam"/>
</dbReference>
<dbReference type="PANTHER" id="PTHR44196">
    <property type="entry name" value="DEHYDROGENASE/REDUCTASE SDR FAMILY MEMBER 7B"/>
    <property type="match status" value="1"/>
</dbReference>
<name>Q1ASG2_RUBXD</name>
<dbReference type="Pfam" id="PF00106">
    <property type="entry name" value="adh_short"/>
    <property type="match status" value="1"/>
</dbReference>
<dbReference type="STRING" id="266117.Rxyl_2751"/>
<evidence type="ECO:0000313" key="6">
    <source>
        <dbReference type="Proteomes" id="UP000006637"/>
    </source>
</evidence>
<evidence type="ECO:0000256" key="3">
    <source>
        <dbReference type="RuleBase" id="RU000363"/>
    </source>
</evidence>
<feature type="domain" description="Ketoreductase" evidence="4">
    <location>
        <begin position="18"/>
        <end position="194"/>
    </location>
</feature>
<dbReference type="InterPro" id="IPR020904">
    <property type="entry name" value="Sc_DH/Rdtase_CS"/>
</dbReference>
<dbReference type="Gene3D" id="3.40.50.720">
    <property type="entry name" value="NAD(P)-binding Rossmann-like Domain"/>
    <property type="match status" value="1"/>
</dbReference>
<dbReference type="AlphaFoldDB" id="Q1ASG2"/>
<proteinExistence type="inferred from homology"/>
<dbReference type="PRINTS" id="PR00080">
    <property type="entry name" value="SDRFAMILY"/>
</dbReference>
<dbReference type="PANTHER" id="PTHR44196:SF1">
    <property type="entry name" value="DEHYDROGENASE_REDUCTASE SDR FAMILY MEMBER 7B"/>
    <property type="match status" value="1"/>
</dbReference>
<comment type="similarity">
    <text evidence="1 3">Belongs to the short-chain dehydrogenases/reductases (SDR) family.</text>
</comment>
<reference evidence="5 6" key="1">
    <citation type="submission" date="2006-06" db="EMBL/GenBank/DDBJ databases">
        <title>Complete sequence of Rubrobacter xylanophilus DSM 9941.</title>
        <authorList>
            <consortium name="US DOE Joint Genome Institute"/>
            <person name="Copeland A."/>
            <person name="Lucas S."/>
            <person name="Lapidus A."/>
            <person name="Barry K."/>
            <person name="Detter J.C."/>
            <person name="Glavina del Rio T."/>
            <person name="Hammon N."/>
            <person name="Israni S."/>
            <person name="Dalin E."/>
            <person name="Tice H."/>
            <person name="Pitluck S."/>
            <person name="Munk A.C."/>
            <person name="Brettin T."/>
            <person name="Bruce D."/>
            <person name="Han C."/>
            <person name="Tapia R."/>
            <person name="Gilna P."/>
            <person name="Schmutz J."/>
            <person name="Larimer F."/>
            <person name="Land M."/>
            <person name="Hauser L."/>
            <person name="Kyrpides N."/>
            <person name="Lykidis A."/>
            <person name="da Costa M.S."/>
            <person name="Rainey F.A."/>
            <person name="Empadinhas N."/>
            <person name="Jolivet E."/>
            <person name="Battista J.R."/>
            <person name="Richardson P."/>
        </authorList>
    </citation>
    <scope>NUCLEOTIDE SEQUENCE [LARGE SCALE GENOMIC DNA]</scope>
    <source>
        <strain evidence="6">DSM 9941 / NBRC 16129 / PRD-1</strain>
    </source>
</reference>
<evidence type="ECO:0000256" key="1">
    <source>
        <dbReference type="ARBA" id="ARBA00006484"/>
    </source>
</evidence>
<sequence>MQDTGEERARMSNAGAPEVVVVTGASAGVGRAAAVEFARHGASVGLLARGGAGLEGAAREVEAAGGRALPLRTDVADAAAVEEAARRVEEELGPMDVWVNNAMTSVFAPVREVTPEEFRRVTEVTYLGTVYGTMAALRRMLPRDRGRIVQVGSALAYRAIPLQAAYCGSKHGIQGFTESLRSELLHEGSSVRVTMVQMPALNTPQFGWVRSRLPREPQPVPPIFQPEVAAEAIYWAAHHDRNELWVGWPAVKAILGNRLFPRLLDRYLARTGYEAQQTQSPADPKSRRDNLFEAVDEGEDYGAHGAFDDRSRPRSYQWWASTHRGRLALAGAALAAAVGAALVRR</sequence>
<evidence type="ECO:0000256" key="2">
    <source>
        <dbReference type="ARBA" id="ARBA00023002"/>
    </source>
</evidence>
<dbReference type="PROSITE" id="PS00061">
    <property type="entry name" value="ADH_SHORT"/>
    <property type="match status" value="1"/>
</dbReference>
<gene>
    <name evidence="5" type="ordered locus">Rxyl_2751</name>
</gene>
<protein>
    <submittedName>
        <fullName evidence="5">Short-chain dehydrogenase/reductase SDR</fullName>
    </submittedName>
</protein>
<dbReference type="SUPFAM" id="SSF51735">
    <property type="entry name" value="NAD(P)-binding Rossmann-fold domains"/>
    <property type="match status" value="1"/>
</dbReference>
<evidence type="ECO:0000259" key="4">
    <source>
        <dbReference type="SMART" id="SM00822"/>
    </source>
</evidence>
<organism evidence="5 6">
    <name type="scientific">Rubrobacter xylanophilus (strain DSM 9941 / JCM 11954 / NBRC 16129 / PRD-1)</name>
    <dbReference type="NCBI Taxonomy" id="266117"/>
    <lineage>
        <taxon>Bacteria</taxon>
        <taxon>Bacillati</taxon>
        <taxon>Actinomycetota</taxon>
        <taxon>Rubrobacteria</taxon>
        <taxon>Rubrobacterales</taxon>
        <taxon>Rubrobacteraceae</taxon>
        <taxon>Rubrobacter</taxon>
    </lineage>
</organism>
<dbReference type="GO" id="GO:0016020">
    <property type="term" value="C:membrane"/>
    <property type="evidence" value="ECO:0007669"/>
    <property type="project" value="TreeGrafter"/>
</dbReference>
<dbReference type="PhylomeDB" id="Q1ASG2"/>
<dbReference type="GO" id="GO:0016491">
    <property type="term" value="F:oxidoreductase activity"/>
    <property type="evidence" value="ECO:0007669"/>
    <property type="project" value="UniProtKB-KW"/>
</dbReference>
<dbReference type="InterPro" id="IPR036291">
    <property type="entry name" value="NAD(P)-bd_dom_sf"/>
</dbReference>
<dbReference type="HOGENOM" id="CLU_010194_2_1_11"/>
<dbReference type="Proteomes" id="UP000006637">
    <property type="component" value="Chromosome"/>
</dbReference>
<accession>Q1ASG2</accession>
<keyword evidence="2" id="KW-0560">Oxidoreductase</keyword>
<dbReference type="eggNOG" id="COG0300">
    <property type="taxonomic scope" value="Bacteria"/>
</dbReference>
<evidence type="ECO:0000313" key="5">
    <source>
        <dbReference type="EMBL" id="ABG05666.1"/>
    </source>
</evidence>
<keyword evidence="6" id="KW-1185">Reference proteome</keyword>
<dbReference type="InterPro" id="IPR057326">
    <property type="entry name" value="KR_dom"/>
</dbReference>